<protein>
    <submittedName>
        <fullName evidence="4">Glyoxylate/hydroxypyruvate reductase A</fullName>
    </submittedName>
</protein>
<evidence type="ECO:0000259" key="3">
    <source>
        <dbReference type="Pfam" id="PF02826"/>
    </source>
</evidence>
<dbReference type="Pfam" id="PF02826">
    <property type="entry name" value="2-Hacid_dh_C"/>
    <property type="match status" value="1"/>
</dbReference>
<evidence type="ECO:0000256" key="2">
    <source>
        <dbReference type="ARBA" id="ARBA00023027"/>
    </source>
</evidence>
<dbReference type="SUPFAM" id="SSF52283">
    <property type="entry name" value="Formate/glycerate dehydrogenase catalytic domain-like"/>
    <property type="match status" value="1"/>
</dbReference>
<dbReference type="RefSeq" id="WP_129221768.1">
    <property type="nucleotide sequence ID" value="NZ_QYBC01000027.1"/>
</dbReference>
<dbReference type="AlphaFoldDB" id="A0A4Q2R7Y9"/>
<keyword evidence="4" id="KW-0670">Pyruvate</keyword>
<dbReference type="OrthoDB" id="9787219at2"/>
<evidence type="ECO:0000256" key="1">
    <source>
        <dbReference type="ARBA" id="ARBA00023002"/>
    </source>
</evidence>
<dbReference type="GO" id="GO:0051287">
    <property type="term" value="F:NAD binding"/>
    <property type="evidence" value="ECO:0007669"/>
    <property type="project" value="InterPro"/>
</dbReference>
<keyword evidence="2" id="KW-0520">NAD</keyword>
<evidence type="ECO:0000313" key="4">
    <source>
        <dbReference type="EMBL" id="RYB01853.1"/>
    </source>
</evidence>
<reference evidence="4 5" key="1">
    <citation type="submission" date="2018-09" db="EMBL/GenBank/DDBJ databases">
        <authorList>
            <person name="Grouzdev D.S."/>
            <person name="Krutkina M.S."/>
        </authorList>
    </citation>
    <scope>NUCLEOTIDE SEQUENCE [LARGE SCALE GENOMIC DNA]</scope>
    <source>
        <strain evidence="4 5">RmlP001</strain>
    </source>
</reference>
<dbReference type="EMBL" id="QYBC01000027">
    <property type="protein sequence ID" value="RYB01853.1"/>
    <property type="molecule type" value="Genomic_DNA"/>
</dbReference>
<keyword evidence="1" id="KW-0560">Oxidoreductase</keyword>
<organism evidence="4 5">
    <name type="scientific">Lichenibacterium ramalinae</name>
    <dbReference type="NCBI Taxonomy" id="2316527"/>
    <lineage>
        <taxon>Bacteria</taxon>
        <taxon>Pseudomonadati</taxon>
        <taxon>Pseudomonadota</taxon>
        <taxon>Alphaproteobacteria</taxon>
        <taxon>Hyphomicrobiales</taxon>
        <taxon>Lichenihabitantaceae</taxon>
        <taxon>Lichenibacterium</taxon>
    </lineage>
</organism>
<proteinExistence type="predicted"/>
<comment type="caution">
    <text evidence="4">The sequence shown here is derived from an EMBL/GenBank/DDBJ whole genome shotgun (WGS) entry which is preliminary data.</text>
</comment>
<name>A0A4Q2R7Y9_9HYPH</name>
<accession>A0A4Q2R7Y9</accession>
<keyword evidence="5" id="KW-1185">Reference proteome</keyword>
<feature type="domain" description="D-isomer specific 2-hydroxyacid dehydrogenase NAD-binding" evidence="3">
    <location>
        <begin position="108"/>
        <end position="285"/>
    </location>
</feature>
<dbReference type="PANTHER" id="PTHR43333:SF1">
    <property type="entry name" value="D-ISOMER SPECIFIC 2-HYDROXYACID DEHYDROGENASE NAD-BINDING DOMAIN-CONTAINING PROTEIN"/>
    <property type="match status" value="1"/>
</dbReference>
<dbReference type="SUPFAM" id="SSF51735">
    <property type="entry name" value="NAD(P)-binding Rossmann-fold domains"/>
    <property type="match status" value="1"/>
</dbReference>
<sequence length="320" mass="33979">MTPDVLLVSVGGDRREAVPWIEAFGRRLPGLAVAALGDAVDPAAVRYVAAWKHPHGSLAGLPALDAVFSLGAGVDHLLADAALPAGVPVARVVDPDLTNRMSEWVLLQVLAHHRQARRYARQQAEARWADDPHQPAARAVRVGVMGLGVLGIDAATKLAMVGFDVAGWSRSPRDVPGLACYAGTGALDAFLARTDILVVLLPLTPDTEGLLDARLFGKLARGGRLGGPVLVNAGRGGLQREDDILACLDDGTLRAATLDVFTREPLERASPLWRHPGVTVTPHNAALSDPEAIADLIAGQILAHRRGEPLRHLVDRDRAY</sequence>
<dbReference type="Proteomes" id="UP000289411">
    <property type="component" value="Unassembled WGS sequence"/>
</dbReference>
<reference evidence="4 5" key="2">
    <citation type="submission" date="2019-02" db="EMBL/GenBank/DDBJ databases">
        <title>'Lichenibacterium ramalinii' gen. nov. sp. nov., 'Lichenibacterium minor' gen. nov. sp. nov.</title>
        <authorList>
            <person name="Pankratov T."/>
        </authorList>
    </citation>
    <scope>NUCLEOTIDE SEQUENCE [LARGE SCALE GENOMIC DNA]</scope>
    <source>
        <strain evidence="4 5">RmlP001</strain>
    </source>
</reference>
<dbReference type="Gene3D" id="3.40.50.720">
    <property type="entry name" value="NAD(P)-binding Rossmann-like Domain"/>
    <property type="match status" value="2"/>
</dbReference>
<gene>
    <name evidence="4" type="ORF">D3272_23980</name>
</gene>
<dbReference type="PANTHER" id="PTHR43333">
    <property type="entry name" value="2-HACID_DH_C DOMAIN-CONTAINING PROTEIN"/>
    <property type="match status" value="1"/>
</dbReference>
<evidence type="ECO:0000313" key="5">
    <source>
        <dbReference type="Proteomes" id="UP000289411"/>
    </source>
</evidence>
<dbReference type="InterPro" id="IPR036291">
    <property type="entry name" value="NAD(P)-bd_dom_sf"/>
</dbReference>
<dbReference type="InterPro" id="IPR006140">
    <property type="entry name" value="D-isomer_DH_NAD-bd"/>
</dbReference>
<dbReference type="GO" id="GO:0016491">
    <property type="term" value="F:oxidoreductase activity"/>
    <property type="evidence" value="ECO:0007669"/>
    <property type="project" value="UniProtKB-KW"/>
</dbReference>
<dbReference type="CDD" id="cd12164">
    <property type="entry name" value="GDH_like_2"/>
    <property type="match status" value="1"/>
</dbReference>